<dbReference type="EMBL" id="UINC01000556">
    <property type="protein sequence ID" value="SUZ57430.1"/>
    <property type="molecule type" value="Genomic_DNA"/>
</dbReference>
<protein>
    <submittedName>
        <fullName evidence="2">Uncharacterized protein</fullName>
    </submittedName>
</protein>
<feature type="transmembrane region" description="Helical" evidence="1">
    <location>
        <begin position="76"/>
        <end position="96"/>
    </location>
</feature>
<gene>
    <name evidence="2" type="ORF">METZ01_LOCUS10284</name>
</gene>
<evidence type="ECO:0000313" key="2">
    <source>
        <dbReference type="EMBL" id="SUZ57430.1"/>
    </source>
</evidence>
<feature type="transmembrane region" description="Helical" evidence="1">
    <location>
        <begin position="45"/>
        <end position="64"/>
    </location>
</feature>
<accession>A0A381NS86</accession>
<feature type="transmembrane region" description="Helical" evidence="1">
    <location>
        <begin position="6"/>
        <end position="24"/>
    </location>
</feature>
<name>A0A381NS86_9ZZZZ</name>
<feature type="transmembrane region" description="Helical" evidence="1">
    <location>
        <begin position="103"/>
        <end position="121"/>
    </location>
</feature>
<reference evidence="2" key="1">
    <citation type="submission" date="2018-05" db="EMBL/GenBank/DDBJ databases">
        <authorList>
            <person name="Lanie J.A."/>
            <person name="Ng W.-L."/>
            <person name="Kazmierczak K.M."/>
            <person name="Andrzejewski T.M."/>
            <person name="Davidsen T.M."/>
            <person name="Wayne K.J."/>
            <person name="Tettelin H."/>
            <person name="Glass J.I."/>
            <person name="Rusch D."/>
            <person name="Podicherti R."/>
            <person name="Tsui H.-C.T."/>
            <person name="Winkler M.E."/>
        </authorList>
    </citation>
    <scope>NUCLEOTIDE SEQUENCE</scope>
</reference>
<proteinExistence type="predicted"/>
<sequence length="123" mass="12896">METSLALTIIGIVLTLVGIIFNAIPKIVNQKIMGNLSPEAENPAAALRVAIGGISIAVGIIALYCKDFPVDQANALLVAMGTGFIVIMAAIISMKFRGFSDEVAVPPVVMFIILTIIAFYASS</sequence>
<keyword evidence="1" id="KW-0472">Membrane</keyword>
<dbReference type="AlphaFoldDB" id="A0A381NS86"/>
<organism evidence="2">
    <name type="scientific">marine metagenome</name>
    <dbReference type="NCBI Taxonomy" id="408172"/>
    <lineage>
        <taxon>unclassified sequences</taxon>
        <taxon>metagenomes</taxon>
        <taxon>ecological metagenomes</taxon>
    </lineage>
</organism>
<evidence type="ECO:0000256" key="1">
    <source>
        <dbReference type="SAM" id="Phobius"/>
    </source>
</evidence>
<keyword evidence="1" id="KW-0812">Transmembrane</keyword>
<keyword evidence="1" id="KW-1133">Transmembrane helix</keyword>